<dbReference type="RefSeq" id="WP_142095437.1">
    <property type="nucleotide sequence ID" value="NZ_VFPH01000001.1"/>
</dbReference>
<dbReference type="OrthoDB" id="3237545at2"/>
<keyword evidence="3" id="KW-1185">Reference proteome</keyword>
<dbReference type="EMBL" id="VFPH01000001">
    <property type="protein sequence ID" value="TQM42719.1"/>
    <property type="molecule type" value="Genomic_DNA"/>
</dbReference>
<gene>
    <name evidence="2" type="ORF">FB388_0055</name>
</gene>
<dbReference type="GO" id="GO:0016301">
    <property type="term" value="F:kinase activity"/>
    <property type="evidence" value="ECO:0007669"/>
    <property type="project" value="UniProtKB-KW"/>
</dbReference>
<feature type="compositionally biased region" description="Basic and acidic residues" evidence="1">
    <location>
        <begin position="211"/>
        <end position="224"/>
    </location>
</feature>
<protein>
    <submittedName>
        <fullName evidence="2">Uridine kinase</fullName>
    </submittedName>
</protein>
<comment type="caution">
    <text evidence="2">The sequence shown here is derived from an EMBL/GenBank/DDBJ whole genome shotgun (WGS) entry which is preliminary data.</text>
</comment>
<feature type="region of interest" description="Disordered" evidence="1">
    <location>
        <begin position="197"/>
        <end position="224"/>
    </location>
</feature>
<reference evidence="2 3" key="1">
    <citation type="submission" date="2019-06" db="EMBL/GenBank/DDBJ databases">
        <title>Sequencing the genomes of 1000 actinobacteria strains.</title>
        <authorList>
            <person name="Klenk H.-P."/>
        </authorList>
    </citation>
    <scope>NUCLEOTIDE SEQUENCE [LARGE SCALE GENOMIC DNA]</scope>
    <source>
        <strain evidence="2 3">DSM 45511</strain>
    </source>
</reference>
<dbReference type="InterPro" id="IPR027417">
    <property type="entry name" value="P-loop_NTPase"/>
</dbReference>
<evidence type="ECO:0000313" key="2">
    <source>
        <dbReference type="EMBL" id="TQM42719.1"/>
    </source>
</evidence>
<dbReference type="Gene3D" id="3.40.50.300">
    <property type="entry name" value="P-loop containing nucleotide triphosphate hydrolases"/>
    <property type="match status" value="1"/>
</dbReference>
<dbReference type="SUPFAM" id="SSF52540">
    <property type="entry name" value="P-loop containing nucleoside triphosphate hydrolases"/>
    <property type="match status" value="1"/>
</dbReference>
<dbReference type="AlphaFoldDB" id="A0A543G9F5"/>
<accession>A0A543G9F5</accession>
<evidence type="ECO:0000256" key="1">
    <source>
        <dbReference type="SAM" id="MobiDB-lite"/>
    </source>
</evidence>
<proteinExistence type="predicted"/>
<dbReference type="Proteomes" id="UP000319818">
    <property type="component" value="Unassembled WGS sequence"/>
</dbReference>
<name>A0A543G9F5_9PSEU</name>
<organism evidence="2 3">
    <name type="scientific">Pseudonocardia cypriaca</name>
    <dbReference type="NCBI Taxonomy" id="882449"/>
    <lineage>
        <taxon>Bacteria</taxon>
        <taxon>Bacillati</taxon>
        <taxon>Actinomycetota</taxon>
        <taxon>Actinomycetes</taxon>
        <taxon>Pseudonocardiales</taxon>
        <taxon>Pseudonocardiaceae</taxon>
        <taxon>Pseudonocardia</taxon>
    </lineage>
</organism>
<keyword evidence="2" id="KW-0418">Kinase</keyword>
<sequence>MGDVLEIAALAARVRAAPPRCGATRLVCIDGPSGSGKTTLAARLAAALGHPPVLHMDDVYPGWDGLAASVPLLYEQVVAPLAEGGTASYRRYDWHRGAFAEAHDLGTPELLVVEGAGCGARVVAERAVLLVWIEAPRDERFRRGIARDGETYRPHWERWARQEAEHFAAEATACRADVRVDGAPSAPHDPARELVLLQPATGTEGGCSPAGRDRLQALEEPRHP</sequence>
<keyword evidence="2" id="KW-0808">Transferase</keyword>
<evidence type="ECO:0000313" key="3">
    <source>
        <dbReference type="Proteomes" id="UP000319818"/>
    </source>
</evidence>